<feature type="signal peptide" evidence="2">
    <location>
        <begin position="1"/>
        <end position="20"/>
    </location>
</feature>
<proteinExistence type="predicted"/>
<dbReference type="InterPro" id="IPR044878">
    <property type="entry name" value="UbiA_sf"/>
</dbReference>
<keyword evidence="1" id="KW-0812">Transmembrane</keyword>
<dbReference type="Gene3D" id="1.10.357.140">
    <property type="entry name" value="UbiA prenyltransferase"/>
    <property type="match status" value="1"/>
</dbReference>
<dbReference type="OrthoDB" id="2689219at2759"/>
<protein>
    <submittedName>
        <fullName evidence="3">Uncharacterized protein</fullName>
    </submittedName>
</protein>
<evidence type="ECO:0000313" key="4">
    <source>
        <dbReference type="Proteomes" id="UP000714275"/>
    </source>
</evidence>
<accession>A0A9P6ZPK0</accession>
<feature type="chain" id="PRO_5040237457" evidence="2">
    <location>
        <begin position="21"/>
        <end position="126"/>
    </location>
</feature>
<evidence type="ECO:0000256" key="1">
    <source>
        <dbReference type="SAM" id="Phobius"/>
    </source>
</evidence>
<organism evidence="3 4">
    <name type="scientific">Suillus placidus</name>
    <dbReference type="NCBI Taxonomy" id="48579"/>
    <lineage>
        <taxon>Eukaryota</taxon>
        <taxon>Fungi</taxon>
        <taxon>Dikarya</taxon>
        <taxon>Basidiomycota</taxon>
        <taxon>Agaricomycotina</taxon>
        <taxon>Agaricomycetes</taxon>
        <taxon>Agaricomycetidae</taxon>
        <taxon>Boletales</taxon>
        <taxon>Suillineae</taxon>
        <taxon>Suillaceae</taxon>
        <taxon>Suillus</taxon>
    </lineage>
</organism>
<gene>
    <name evidence="3" type="ORF">EV702DRAFT_531894</name>
</gene>
<sequence length="126" mass="13954">MHIKMSITLLTIWITPTGIPSILSPCKLITMPSTARALFELTRLHWFQVGCDFMFGPFALPMSDVVKNILFYALLGILVHSTGCVINGILDRDFDRKVERSKGRVLLLSGPSHSLGLQRRVSSIGA</sequence>
<evidence type="ECO:0000256" key="2">
    <source>
        <dbReference type="SAM" id="SignalP"/>
    </source>
</evidence>
<dbReference type="Proteomes" id="UP000714275">
    <property type="component" value="Unassembled WGS sequence"/>
</dbReference>
<keyword evidence="1" id="KW-1133">Transmembrane helix</keyword>
<feature type="transmembrane region" description="Helical" evidence="1">
    <location>
        <begin position="69"/>
        <end position="90"/>
    </location>
</feature>
<keyword evidence="1" id="KW-0472">Membrane</keyword>
<keyword evidence="2" id="KW-0732">Signal</keyword>
<dbReference type="EMBL" id="JABBWD010000042">
    <property type="protein sequence ID" value="KAG1774338.1"/>
    <property type="molecule type" value="Genomic_DNA"/>
</dbReference>
<keyword evidence="4" id="KW-1185">Reference proteome</keyword>
<name>A0A9P6ZPK0_9AGAM</name>
<dbReference type="AlphaFoldDB" id="A0A9P6ZPK0"/>
<comment type="caution">
    <text evidence="3">The sequence shown here is derived from an EMBL/GenBank/DDBJ whole genome shotgun (WGS) entry which is preliminary data.</text>
</comment>
<evidence type="ECO:0000313" key="3">
    <source>
        <dbReference type="EMBL" id="KAG1774338.1"/>
    </source>
</evidence>
<reference evidence="3" key="1">
    <citation type="journal article" date="2020" name="New Phytol.">
        <title>Comparative genomics reveals dynamic genome evolution in host specialist ectomycorrhizal fungi.</title>
        <authorList>
            <person name="Lofgren L.A."/>
            <person name="Nguyen N.H."/>
            <person name="Vilgalys R."/>
            <person name="Ruytinx J."/>
            <person name="Liao H.L."/>
            <person name="Branco S."/>
            <person name="Kuo A."/>
            <person name="LaButti K."/>
            <person name="Lipzen A."/>
            <person name="Andreopoulos W."/>
            <person name="Pangilinan J."/>
            <person name="Riley R."/>
            <person name="Hundley H."/>
            <person name="Na H."/>
            <person name="Barry K."/>
            <person name="Grigoriev I.V."/>
            <person name="Stajich J.E."/>
            <person name="Kennedy P.G."/>
        </authorList>
    </citation>
    <scope>NUCLEOTIDE SEQUENCE</scope>
    <source>
        <strain evidence="3">DOB743</strain>
    </source>
</reference>